<dbReference type="STRING" id="100787.A0A0G4LB59"/>
<evidence type="ECO:0000256" key="1">
    <source>
        <dbReference type="SAM" id="MobiDB-lite"/>
    </source>
</evidence>
<keyword evidence="3" id="KW-1185">Reference proteome</keyword>
<dbReference type="UniPathway" id="UPA00115">
    <property type="reaction ID" value="UER00414"/>
</dbReference>
<evidence type="ECO:0000313" key="3">
    <source>
        <dbReference type="Proteomes" id="UP000044602"/>
    </source>
</evidence>
<dbReference type="GO" id="GO:0005975">
    <property type="term" value="P:carbohydrate metabolic process"/>
    <property type="evidence" value="ECO:0007669"/>
    <property type="project" value="InterPro"/>
</dbReference>
<reference evidence="3" key="1">
    <citation type="submission" date="2015-05" db="EMBL/GenBank/DDBJ databases">
        <authorList>
            <person name="Fogelqvist Johan"/>
        </authorList>
    </citation>
    <scope>NUCLEOTIDE SEQUENCE [LARGE SCALE GENOMIC DNA]</scope>
</reference>
<accession>A0A0G4LB59</accession>
<protein>
    <submittedName>
        <fullName evidence="2">Uncharacterized protein</fullName>
    </submittedName>
</protein>
<feature type="region of interest" description="Disordered" evidence="1">
    <location>
        <begin position="1"/>
        <end position="113"/>
    </location>
</feature>
<dbReference type="AlphaFoldDB" id="A0A0G4LB59"/>
<dbReference type="Proteomes" id="UP000044602">
    <property type="component" value="Unassembled WGS sequence"/>
</dbReference>
<dbReference type="EMBL" id="CVQH01010446">
    <property type="protein sequence ID" value="CRK19211.1"/>
    <property type="molecule type" value="Genomic_DNA"/>
</dbReference>
<sequence length="113" mass="11386">MTAPSPPSHAGFANPPPQSPARSNSTSSVATQSSAAQPGVTTNPSLIVGSMPSITATNSGKITGVPLTTPPETPSTAATQPSGVKREASDGDKDGSQPKKRRIAPTLVEEKKP</sequence>
<feature type="compositionally biased region" description="Polar residues" evidence="1">
    <location>
        <begin position="52"/>
        <end position="61"/>
    </location>
</feature>
<proteinExistence type="predicted"/>
<dbReference type="GO" id="GO:0006098">
    <property type="term" value="P:pentose-phosphate shunt"/>
    <property type="evidence" value="ECO:0007669"/>
    <property type="project" value="UniProtKB-UniPathway"/>
</dbReference>
<organism evidence="2 3">
    <name type="scientific">Verticillium longisporum</name>
    <name type="common">Verticillium dahliae var. longisporum</name>
    <dbReference type="NCBI Taxonomy" id="100787"/>
    <lineage>
        <taxon>Eukaryota</taxon>
        <taxon>Fungi</taxon>
        <taxon>Dikarya</taxon>
        <taxon>Ascomycota</taxon>
        <taxon>Pezizomycotina</taxon>
        <taxon>Sordariomycetes</taxon>
        <taxon>Hypocreomycetidae</taxon>
        <taxon>Glomerellales</taxon>
        <taxon>Plectosphaerellaceae</taxon>
        <taxon>Verticillium</taxon>
    </lineage>
</organism>
<feature type="compositionally biased region" description="Low complexity" evidence="1">
    <location>
        <begin position="23"/>
        <end position="37"/>
    </location>
</feature>
<gene>
    <name evidence="2" type="ORF">BN1708_012555</name>
</gene>
<evidence type="ECO:0000313" key="2">
    <source>
        <dbReference type="EMBL" id="CRK19211.1"/>
    </source>
</evidence>
<dbReference type="InterPro" id="IPR018225">
    <property type="entry name" value="Transaldolase_AS"/>
</dbReference>
<feature type="compositionally biased region" description="Basic and acidic residues" evidence="1">
    <location>
        <begin position="84"/>
        <end position="97"/>
    </location>
</feature>
<dbReference type="PROSITE" id="PS01054">
    <property type="entry name" value="TRANSALDOLASE_1"/>
    <property type="match status" value="1"/>
</dbReference>
<name>A0A0G4LB59_VERLO</name>